<organism evidence="12 13">
    <name type="scientific">Diploscapter pachys</name>
    <dbReference type="NCBI Taxonomy" id="2018661"/>
    <lineage>
        <taxon>Eukaryota</taxon>
        <taxon>Metazoa</taxon>
        <taxon>Ecdysozoa</taxon>
        <taxon>Nematoda</taxon>
        <taxon>Chromadorea</taxon>
        <taxon>Rhabditida</taxon>
        <taxon>Rhabditina</taxon>
        <taxon>Rhabditomorpha</taxon>
        <taxon>Rhabditoidea</taxon>
        <taxon>Rhabditidae</taxon>
        <taxon>Diploscapter</taxon>
    </lineage>
</organism>
<feature type="compositionally biased region" description="Low complexity" evidence="10">
    <location>
        <begin position="345"/>
        <end position="355"/>
    </location>
</feature>
<accession>A0A2A2KSD2</accession>
<dbReference type="Pfam" id="PF03029">
    <property type="entry name" value="ATP_bind_1"/>
    <property type="match status" value="1"/>
</dbReference>
<evidence type="ECO:0000256" key="6">
    <source>
        <dbReference type="ARBA" id="ARBA00022801"/>
    </source>
</evidence>
<feature type="compositionally biased region" description="Basic and acidic residues" evidence="10">
    <location>
        <begin position="408"/>
        <end position="420"/>
    </location>
</feature>
<dbReference type="CDD" id="cd17872">
    <property type="entry name" value="GPN3"/>
    <property type="match status" value="1"/>
</dbReference>
<dbReference type="Pfam" id="PF13891">
    <property type="entry name" value="zf-C3HC3H_KANSL2"/>
    <property type="match status" value="1"/>
</dbReference>
<evidence type="ECO:0000256" key="8">
    <source>
        <dbReference type="ARBA" id="ARBA00023242"/>
    </source>
</evidence>
<dbReference type="Proteomes" id="UP000218231">
    <property type="component" value="Unassembled WGS sequence"/>
</dbReference>
<comment type="function">
    <text evidence="1">Small GTPase required for proper localization of RNA polymerase II (RNAPII). May act at an RNAP assembly step prior to nuclear import.</text>
</comment>
<evidence type="ECO:0000313" key="13">
    <source>
        <dbReference type="Proteomes" id="UP000218231"/>
    </source>
</evidence>
<dbReference type="AlphaFoldDB" id="A0A2A2KSD2"/>
<evidence type="ECO:0000256" key="2">
    <source>
        <dbReference type="ARBA" id="ARBA00004123"/>
    </source>
</evidence>
<feature type="compositionally biased region" description="Polar residues" evidence="10">
    <location>
        <begin position="397"/>
        <end position="407"/>
    </location>
</feature>
<feature type="compositionally biased region" description="Acidic residues" evidence="10">
    <location>
        <begin position="1020"/>
        <end position="1032"/>
    </location>
</feature>
<evidence type="ECO:0000256" key="4">
    <source>
        <dbReference type="ARBA" id="ARBA00014587"/>
    </source>
</evidence>
<dbReference type="EMBL" id="LIAE01007805">
    <property type="protein sequence ID" value="PAV76828.1"/>
    <property type="molecule type" value="Genomic_DNA"/>
</dbReference>
<dbReference type="Gene3D" id="3.40.50.300">
    <property type="entry name" value="P-loop containing nucleotide triphosphate hydrolases"/>
    <property type="match status" value="1"/>
</dbReference>
<dbReference type="GO" id="GO:0005525">
    <property type="term" value="F:GTP binding"/>
    <property type="evidence" value="ECO:0007669"/>
    <property type="project" value="UniProtKB-KW"/>
</dbReference>
<dbReference type="InterPro" id="IPR027417">
    <property type="entry name" value="P-loop_NTPase"/>
</dbReference>
<dbReference type="PANTHER" id="PTHR21231">
    <property type="entry name" value="XPA-BINDING PROTEIN 1-RELATED"/>
    <property type="match status" value="1"/>
</dbReference>
<dbReference type="GO" id="GO:0005634">
    <property type="term" value="C:nucleus"/>
    <property type="evidence" value="ECO:0007669"/>
    <property type="project" value="UniProtKB-SubCell"/>
</dbReference>
<dbReference type="OrthoDB" id="5839at2759"/>
<feature type="compositionally biased region" description="Low complexity" evidence="10">
    <location>
        <begin position="1033"/>
        <end position="1043"/>
    </location>
</feature>
<evidence type="ECO:0000313" key="12">
    <source>
        <dbReference type="EMBL" id="PAV76828.1"/>
    </source>
</evidence>
<gene>
    <name evidence="12" type="ORF">WR25_25945</name>
</gene>
<comment type="caution">
    <text evidence="12">The sequence shown here is derived from an EMBL/GenBank/DDBJ whole genome shotgun (WGS) entry which is preliminary data.</text>
</comment>
<keyword evidence="7" id="KW-0342">GTP-binding</keyword>
<evidence type="ECO:0000256" key="9">
    <source>
        <dbReference type="ARBA" id="ARBA00029702"/>
    </source>
</evidence>
<evidence type="ECO:0000259" key="11">
    <source>
        <dbReference type="Pfam" id="PF13891"/>
    </source>
</evidence>
<evidence type="ECO:0000256" key="5">
    <source>
        <dbReference type="ARBA" id="ARBA00022741"/>
    </source>
</evidence>
<evidence type="ECO:0000256" key="7">
    <source>
        <dbReference type="ARBA" id="ARBA00023134"/>
    </source>
</evidence>
<sequence length="1080" mass="121559">MKYAQLVMGPAGSGKSTYCSVIHEHCLSIRRNIRMVNLDPAAEKFNYPTVADIRELVSVEDVLTDEDMNLGPNGALVFCMEYLTQNFDWLYEQLDCAEDDYFVFDCPGQIELYTHLPVMRQLADTLQSWDFKVCSVFLIDTHFVLEAEKFIAGALTALSAMISLEVSAVNVLSKMDLLSERNKALVEEFLDADTRNIVESAEENVWNKKHRRLTEAISTVLEDYSMVKFVPLDVNDEEVIEQLLLTIDISMHAVYSKMSSLTETETATAELKEAKLAEDTLEEEGDGQQKSSEDMQMDTSERAVKIEEDEQGTLNSQEAMEVDEKSKGSGDANETAAEMDRGERQTQTQTQTQQSERSEQSEQPLKTEEVDEDSKLTAASATVTSTHSQQIEETDSNESGSRASSRTDLTKEDIDLDGMKLPKRKKDRPQVPSIMCSYKNFDGVTETGCKQRAILGFKFCIRHILNDPSAPYVQCQHHRKPKTKKDLANRCTNAIKLRENGETDKFCSTHLIMNGMKEAKRKVPLSSATAASALATNNPSTSAMPSNCLPVMNPMSSGYLNGDDVNRRELTVGEVYQADLKDTRGRGAGRYSAGKRPQSVVNNGNAAGSRFLLPEQSKAFLNRLSPEEKIRLKTKLGGLLKKNCAQEWSIRDRHILQIKTIIQLIKIPSAELQKRLLKSGRNIPLPVLQFWRQTMANKMMAIRMSRFPLSHLIKYPQIATRLLASGTIRNPKHREALDQIRSSALTWILSPTKTAAMSTPLQAQPSHLAQSTATMQQQVGDSAGIAADDSNMIRVDANGHPLPVAKPVIKIRQKRQCKKMVGIYRMIPGIEPICQMLEETDFDRTDLFPLGLEPSDDEDEELPQLPISSSFHSLLAEQDPLLQTYLLKKQLRLERQTLIREAQINAPIMQSIRKFPNSVGAILRQRHEEHIKPAQRPAECIRRCAYFDQNTKEKCDRTCIPQSNHCNFHISMNVNQKQFSYCAESCCRKPVNSVDAWLWDGKCELHRESRDEKYGPAPIYEDEEESGEEEAESSAMEGAEMDANTSEKHEESDEENWEQLHDLMTSSSRSSSASPQPTNE</sequence>
<comment type="similarity">
    <text evidence="3">Belongs to the GPN-loop GTPase family.</text>
</comment>
<feature type="region of interest" description="Disordered" evidence="10">
    <location>
        <begin position="1014"/>
        <end position="1080"/>
    </location>
</feature>
<dbReference type="SUPFAM" id="SSF52540">
    <property type="entry name" value="P-loop containing nucleoside triphosphate hydrolases"/>
    <property type="match status" value="1"/>
</dbReference>
<dbReference type="STRING" id="2018661.A0A2A2KSD2"/>
<keyword evidence="8" id="KW-0539">Nucleus</keyword>
<dbReference type="InterPro" id="IPR004130">
    <property type="entry name" value="Gpn"/>
</dbReference>
<keyword evidence="5" id="KW-0547">Nucleotide-binding</keyword>
<name>A0A2A2KSD2_9BILA</name>
<dbReference type="FunFam" id="3.40.50.300:FF:000616">
    <property type="entry name" value="GPN-loop GTPase 3"/>
    <property type="match status" value="1"/>
</dbReference>
<protein>
    <recommendedName>
        <fullName evidence="4">GPN-loop GTPase 3</fullName>
    </recommendedName>
    <alternativeName>
        <fullName evidence="9">ATP-binding domain 1 family member C</fullName>
    </alternativeName>
</protein>
<comment type="subcellular location">
    <subcellularLocation>
        <location evidence="2">Nucleus</location>
    </subcellularLocation>
</comment>
<reference evidence="12 13" key="1">
    <citation type="journal article" date="2017" name="Curr. Biol.">
        <title>Genome architecture and evolution of a unichromosomal asexual nematode.</title>
        <authorList>
            <person name="Fradin H."/>
            <person name="Zegar C."/>
            <person name="Gutwein M."/>
            <person name="Lucas J."/>
            <person name="Kovtun M."/>
            <person name="Corcoran D."/>
            <person name="Baugh L.R."/>
            <person name="Kiontke K."/>
            <person name="Gunsalus K."/>
            <person name="Fitch D.H."/>
            <person name="Piano F."/>
        </authorList>
    </citation>
    <scope>NUCLEOTIDE SEQUENCE [LARGE SCALE GENOMIC DNA]</scope>
    <source>
        <strain evidence="12">PF1309</strain>
    </source>
</reference>
<evidence type="ECO:0000256" key="10">
    <source>
        <dbReference type="SAM" id="MobiDB-lite"/>
    </source>
</evidence>
<proteinExistence type="inferred from homology"/>
<keyword evidence="13" id="KW-1185">Reference proteome</keyword>
<feature type="compositionally biased region" description="Low complexity" evidence="10">
    <location>
        <begin position="377"/>
        <end position="388"/>
    </location>
</feature>
<evidence type="ECO:0000256" key="3">
    <source>
        <dbReference type="ARBA" id="ARBA00005290"/>
    </source>
</evidence>
<dbReference type="GO" id="GO:0003924">
    <property type="term" value="F:GTPase activity"/>
    <property type="evidence" value="ECO:0007669"/>
    <property type="project" value="TreeGrafter"/>
</dbReference>
<keyword evidence="6" id="KW-0378">Hydrolase</keyword>
<dbReference type="PANTHER" id="PTHR21231:SF7">
    <property type="entry name" value="GPN-LOOP GTPASE 3"/>
    <property type="match status" value="1"/>
</dbReference>
<dbReference type="InterPro" id="IPR025927">
    <property type="entry name" value="Znf_KANL2-like"/>
</dbReference>
<feature type="domain" description="KANL2-like probable zinc-finger" evidence="11">
    <location>
        <begin position="446"/>
        <end position="510"/>
    </location>
</feature>
<dbReference type="InterPro" id="IPR030228">
    <property type="entry name" value="Gpn3"/>
</dbReference>
<evidence type="ECO:0000256" key="1">
    <source>
        <dbReference type="ARBA" id="ARBA00002411"/>
    </source>
</evidence>
<feature type="region of interest" description="Disordered" evidence="10">
    <location>
        <begin position="278"/>
        <end position="429"/>
    </location>
</feature>
<feature type="compositionally biased region" description="Basic and acidic residues" evidence="10">
    <location>
        <begin position="356"/>
        <end position="368"/>
    </location>
</feature>